<evidence type="ECO:0000313" key="2">
    <source>
        <dbReference type="EMBL" id="EKF75593.1"/>
    </source>
</evidence>
<accession>L0WFG3</accession>
<dbReference type="Gene3D" id="3.40.1580.10">
    <property type="entry name" value="SMI1/KNR4-like"/>
    <property type="match status" value="1"/>
</dbReference>
<dbReference type="Proteomes" id="UP000010164">
    <property type="component" value="Unassembled WGS sequence"/>
</dbReference>
<dbReference type="Pfam" id="PF14567">
    <property type="entry name" value="SUKH_5"/>
    <property type="match status" value="1"/>
</dbReference>
<dbReference type="SUPFAM" id="SSF160631">
    <property type="entry name" value="SMI1/KNR4-like"/>
    <property type="match status" value="1"/>
</dbReference>
<dbReference type="STRING" id="1177179.A11A3_01942"/>
<dbReference type="InterPro" id="IPR037883">
    <property type="entry name" value="Knr4/Smi1-like_sf"/>
</dbReference>
<comment type="caution">
    <text evidence="2">The sequence shown here is derived from an EMBL/GenBank/DDBJ whole genome shotgun (WGS) entry which is preliminary data.</text>
</comment>
<dbReference type="PATRIC" id="fig|1177179.3.peg.382"/>
<reference evidence="2 3" key="1">
    <citation type="journal article" date="2012" name="J. Bacteriol.">
        <title>Genome Sequence of the Alkane-Degrading Bacterium Alcanivorax hongdengensis Type Strain A-11-3.</title>
        <authorList>
            <person name="Lai Q."/>
            <person name="Shao Z."/>
        </authorList>
    </citation>
    <scope>NUCLEOTIDE SEQUENCE [LARGE SCALE GENOMIC DNA]</scope>
    <source>
        <strain evidence="2 3">A-11-3</strain>
    </source>
</reference>
<sequence length="128" mass="14476">MLRERHQPSLVALELPDDDRLVEIEEELLIPLPGDYKEFLLTVSDVICGSLEPATVTDPHAHTYLPELAAEAWDQGLPRYLIPLCWSGQDLYAVSQDGQVLLWSAETGVDEEGFGSIWQWARDVWLES</sequence>
<proteinExistence type="predicted"/>
<keyword evidence="3" id="KW-1185">Reference proteome</keyword>
<evidence type="ECO:0000259" key="1">
    <source>
        <dbReference type="SMART" id="SM00860"/>
    </source>
</evidence>
<dbReference type="AlphaFoldDB" id="L0WFG3"/>
<dbReference type="SMART" id="SM00860">
    <property type="entry name" value="SMI1_KNR4"/>
    <property type="match status" value="1"/>
</dbReference>
<dbReference type="EMBL" id="AMRJ01000002">
    <property type="protein sequence ID" value="EKF75593.1"/>
    <property type="molecule type" value="Genomic_DNA"/>
</dbReference>
<organism evidence="2 3">
    <name type="scientific">Alcanivorax hongdengensis A-11-3</name>
    <dbReference type="NCBI Taxonomy" id="1177179"/>
    <lineage>
        <taxon>Bacteria</taxon>
        <taxon>Pseudomonadati</taxon>
        <taxon>Pseudomonadota</taxon>
        <taxon>Gammaproteobacteria</taxon>
        <taxon>Oceanospirillales</taxon>
        <taxon>Alcanivoracaceae</taxon>
        <taxon>Alcanivorax</taxon>
    </lineage>
</organism>
<dbReference type="eggNOG" id="ENOG503190S">
    <property type="taxonomic scope" value="Bacteria"/>
</dbReference>
<gene>
    <name evidence="2" type="ORF">A11A3_01942</name>
</gene>
<dbReference type="InterPro" id="IPR018958">
    <property type="entry name" value="Knr4/Smi1-like_dom"/>
</dbReference>
<name>L0WFG3_9GAMM</name>
<evidence type="ECO:0000313" key="3">
    <source>
        <dbReference type="Proteomes" id="UP000010164"/>
    </source>
</evidence>
<protein>
    <recommendedName>
        <fullName evidence="1">Knr4/Smi1-like domain-containing protein</fullName>
    </recommendedName>
</protein>
<feature type="domain" description="Knr4/Smi1-like" evidence="1">
    <location>
        <begin position="15"/>
        <end position="123"/>
    </location>
</feature>